<dbReference type="FunFam" id="3.20.20.70:FF:000025">
    <property type="entry name" value="Triosephosphate isomerase"/>
    <property type="match status" value="1"/>
</dbReference>
<evidence type="ECO:0000256" key="9">
    <source>
        <dbReference type="ARBA" id="ARBA00023152"/>
    </source>
</evidence>
<gene>
    <name evidence="12" type="ORF">G7K_4183-t1</name>
</gene>
<evidence type="ECO:0000256" key="10">
    <source>
        <dbReference type="ARBA" id="ARBA00023235"/>
    </source>
</evidence>
<dbReference type="PANTHER" id="PTHR21139:SF41">
    <property type="entry name" value="TRIOSEPHOSPHATE ISOMERASE"/>
    <property type="match status" value="1"/>
</dbReference>
<evidence type="ECO:0000256" key="2">
    <source>
        <dbReference type="ARBA" id="ARBA00004680"/>
    </source>
</evidence>
<name>A0A0E9NJR5_SAICN</name>
<dbReference type="SUPFAM" id="SSF51351">
    <property type="entry name" value="Triosephosphate isomerase (TIM)"/>
    <property type="match status" value="1"/>
</dbReference>
<dbReference type="Gene3D" id="3.20.20.70">
    <property type="entry name" value="Aldolase class I"/>
    <property type="match status" value="1"/>
</dbReference>
<sequence>MPLLSRLSLQAATQPAHLDLNAHIFTHTHTIIYKMARQFFVGGNFKMNGTLSSIKSIVSALNDAKLDSNTEVVIAPPSLYLIPTRDHLRKDVEVAAQNVYDKPSGAFTGEIAVDQLKDANVNWAILGHSERRTLMGETDEFVASKTAHATDSGIKVIFCCGESLEEREANQTVDVVTRQIAAVTKQTKNWDQIVIAYEPIWAIGTGKVATSEQAQEVHAAIREWLKKNVSEEVAEKVRVIYGGSVSAKNCKELAQCADIDGFLVGGASLKPEFADIINAKI</sequence>
<reference evidence="12 13" key="2">
    <citation type="journal article" date="2014" name="J. Gen. Appl. Microbiol.">
        <title>The early diverging ascomycetous budding yeast Saitoella complicata has three histone deacetylases belonging to the Clr6, Hos2, and Rpd3 lineages.</title>
        <authorList>
            <person name="Nishida H."/>
            <person name="Matsumoto T."/>
            <person name="Kondo S."/>
            <person name="Hamamoto M."/>
            <person name="Yoshikawa H."/>
        </authorList>
    </citation>
    <scope>NUCLEOTIDE SEQUENCE [LARGE SCALE GENOMIC DNA]</scope>
    <source>
        <strain evidence="12 13">NRRL Y-17804</strain>
    </source>
</reference>
<dbReference type="STRING" id="698492.A0A0E9NJR5"/>
<dbReference type="GO" id="GO:0006096">
    <property type="term" value="P:glycolytic process"/>
    <property type="evidence" value="ECO:0007669"/>
    <property type="project" value="UniProtKB-UniPathway"/>
</dbReference>
<reference evidence="12 13" key="1">
    <citation type="journal article" date="2011" name="J. Gen. Appl. Microbiol.">
        <title>Draft genome sequencing of the enigmatic yeast Saitoella complicata.</title>
        <authorList>
            <person name="Nishida H."/>
            <person name="Hamamoto M."/>
            <person name="Sugiyama J."/>
        </authorList>
    </citation>
    <scope>NUCLEOTIDE SEQUENCE [LARGE SCALE GENOMIC DNA]</scope>
    <source>
        <strain evidence="12 13">NRRL Y-17804</strain>
    </source>
</reference>
<keyword evidence="10 11" id="KW-0413">Isomerase</keyword>
<evidence type="ECO:0000256" key="5">
    <source>
        <dbReference type="ARBA" id="ARBA00011738"/>
    </source>
</evidence>
<dbReference type="GO" id="GO:0005829">
    <property type="term" value="C:cytosol"/>
    <property type="evidence" value="ECO:0007669"/>
    <property type="project" value="TreeGrafter"/>
</dbReference>
<comment type="catalytic activity">
    <reaction evidence="1 11">
        <text>D-glyceraldehyde 3-phosphate = dihydroxyacetone phosphate</text>
        <dbReference type="Rhea" id="RHEA:18585"/>
        <dbReference type="ChEBI" id="CHEBI:57642"/>
        <dbReference type="ChEBI" id="CHEBI:59776"/>
        <dbReference type="EC" id="5.3.1.1"/>
    </reaction>
</comment>
<protein>
    <recommendedName>
        <fullName evidence="7 11">Triosephosphate isomerase</fullName>
        <ecNumber evidence="6 11">5.3.1.1</ecNumber>
    </recommendedName>
</protein>
<dbReference type="EC" id="5.3.1.1" evidence="6 11"/>
<dbReference type="AlphaFoldDB" id="A0A0E9NJR5"/>
<dbReference type="Pfam" id="PF00121">
    <property type="entry name" value="TIM"/>
    <property type="match status" value="1"/>
</dbReference>
<dbReference type="EMBL" id="BACD03000028">
    <property type="protein sequence ID" value="GAO50048.1"/>
    <property type="molecule type" value="Genomic_DNA"/>
</dbReference>
<dbReference type="UniPathway" id="UPA00138"/>
<dbReference type="GO" id="GO:0019563">
    <property type="term" value="P:glycerol catabolic process"/>
    <property type="evidence" value="ECO:0007669"/>
    <property type="project" value="TreeGrafter"/>
</dbReference>
<comment type="caution">
    <text evidence="12">The sequence shown here is derived from an EMBL/GenBank/DDBJ whole genome shotgun (WGS) entry which is preliminary data.</text>
</comment>
<evidence type="ECO:0000256" key="6">
    <source>
        <dbReference type="ARBA" id="ARBA00011940"/>
    </source>
</evidence>
<dbReference type="OMA" id="NWKMHMT"/>
<comment type="similarity">
    <text evidence="4 11">Belongs to the triosephosphate isomerase family.</text>
</comment>
<evidence type="ECO:0000256" key="1">
    <source>
        <dbReference type="ARBA" id="ARBA00000474"/>
    </source>
</evidence>
<dbReference type="GO" id="GO:0004807">
    <property type="term" value="F:triose-phosphate isomerase activity"/>
    <property type="evidence" value="ECO:0007669"/>
    <property type="project" value="UniProtKB-EC"/>
</dbReference>
<evidence type="ECO:0000256" key="7">
    <source>
        <dbReference type="ARBA" id="ARBA00019397"/>
    </source>
</evidence>
<dbReference type="CDD" id="cd00311">
    <property type="entry name" value="TIM"/>
    <property type="match status" value="1"/>
</dbReference>
<evidence type="ECO:0000256" key="3">
    <source>
        <dbReference type="ARBA" id="ARBA00004742"/>
    </source>
</evidence>
<evidence type="ECO:0000313" key="13">
    <source>
        <dbReference type="Proteomes" id="UP000033140"/>
    </source>
</evidence>
<dbReference type="PROSITE" id="PS51440">
    <property type="entry name" value="TIM_2"/>
    <property type="match status" value="1"/>
</dbReference>
<dbReference type="Proteomes" id="UP000033140">
    <property type="component" value="Unassembled WGS sequence"/>
</dbReference>
<evidence type="ECO:0000256" key="11">
    <source>
        <dbReference type="RuleBase" id="RU363013"/>
    </source>
</evidence>
<comment type="subunit">
    <text evidence="5">Homodimer.</text>
</comment>
<keyword evidence="9 11" id="KW-0324">Glycolysis</keyword>
<dbReference type="InterPro" id="IPR020861">
    <property type="entry name" value="Triosephosphate_isomerase_AS"/>
</dbReference>
<dbReference type="InterPro" id="IPR022896">
    <property type="entry name" value="TrioseP_Isoase_bac/euk"/>
</dbReference>
<comment type="pathway">
    <text evidence="2 11">Carbohydrate degradation; glycolysis; D-glyceraldehyde 3-phosphate from glycerone phosphate: step 1/1.</text>
</comment>
<keyword evidence="13" id="KW-1185">Reference proteome</keyword>
<reference evidence="12 13" key="3">
    <citation type="journal article" date="2015" name="Genome Announc.">
        <title>Draft Genome Sequence of the Archiascomycetous Yeast Saitoella complicata.</title>
        <authorList>
            <person name="Yamauchi K."/>
            <person name="Kondo S."/>
            <person name="Hamamoto M."/>
            <person name="Takahashi Y."/>
            <person name="Ogura Y."/>
            <person name="Hayashi T."/>
            <person name="Nishida H."/>
        </authorList>
    </citation>
    <scope>NUCLEOTIDE SEQUENCE [LARGE SCALE GENOMIC DNA]</scope>
    <source>
        <strain evidence="12 13">NRRL Y-17804</strain>
    </source>
</reference>
<dbReference type="UniPathway" id="UPA00109">
    <property type="reaction ID" value="UER00189"/>
</dbReference>
<evidence type="ECO:0000313" key="12">
    <source>
        <dbReference type="EMBL" id="GAO50048.1"/>
    </source>
</evidence>
<dbReference type="InterPro" id="IPR013785">
    <property type="entry name" value="Aldolase_TIM"/>
</dbReference>
<keyword evidence="8 11" id="KW-0312">Gluconeogenesis</keyword>
<dbReference type="PANTHER" id="PTHR21139">
    <property type="entry name" value="TRIOSEPHOSPHATE ISOMERASE"/>
    <property type="match status" value="1"/>
</dbReference>
<dbReference type="NCBIfam" id="TIGR00419">
    <property type="entry name" value="tim"/>
    <property type="match status" value="1"/>
</dbReference>
<dbReference type="HAMAP" id="MF_00147_B">
    <property type="entry name" value="TIM_B"/>
    <property type="match status" value="1"/>
</dbReference>
<dbReference type="InterPro" id="IPR035990">
    <property type="entry name" value="TIM_sf"/>
</dbReference>
<proteinExistence type="inferred from homology"/>
<dbReference type="InterPro" id="IPR000652">
    <property type="entry name" value="Triosephosphate_isomerase"/>
</dbReference>
<accession>A0A0E9NJR5</accession>
<comment type="pathway">
    <text evidence="3 11">Carbohydrate biosynthesis; gluconeogenesis.</text>
</comment>
<organism evidence="12 13">
    <name type="scientific">Saitoella complicata (strain BCRC 22490 / CBS 7301 / JCM 7358 / NBRC 10748 / NRRL Y-17804)</name>
    <dbReference type="NCBI Taxonomy" id="698492"/>
    <lineage>
        <taxon>Eukaryota</taxon>
        <taxon>Fungi</taxon>
        <taxon>Dikarya</taxon>
        <taxon>Ascomycota</taxon>
        <taxon>Taphrinomycotina</taxon>
        <taxon>Taphrinomycotina incertae sedis</taxon>
        <taxon>Saitoella</taxon>
    </lineage>
</organism>
<dbReference type="PROSITE" id="PS00171">
    <property type="entry name" value="TIM_1"/>
    <property type="match status" value="1"/>
</dbReference>
<dbReference type="GO" id="GO:0046166">
    <property type="term" value="P:glyceraldehyde-3-phosphate biosynthetic process"/>
    <property type="evidence" value="ECO:0007669"/>
    <property type="project" value="TreeGrafter"/>
</dbReference>
<dbReference type="GO" id="GO:0006094">
    <property type="term" value="P:gluconeogenesis"/>
    <property type="evidence" value="ECO:0007669"/>
    <property type="project" value="UniProtKB-UniPathway"/>
</dbReference>
<evidence type="ECO:0000256" key="4">
    <source>
        <dbReference type="ARBA" id="ARBA00007422"/>
    </source>
</evidence>
<evidence type="ECO:0000256" key="8">
    <source>
        <dbReference type="ARBA" id="ARBA00022432"/>
    </source>
</evidence>